<sequence length="55" mass="6060">MYGVATTPSLRSNYHIGPACAKLKIGLISITGKIKKSHWKQNLLKVIPTLKKISL</sequence>
<comment type="caution">
    <text evidence="1">The sequence shown here is derived from an EMBL/GenBank/DDBJ whole genome shotgun (WGS) entry which is preliminary data.</text>
</comment>
<accession>A6DGM9</accession>
<organism evidence="1 2">
    <name type="scientific">Lentisphaera araneosa HTCC2155</name>
    <dbReference type="NCBI Taxonomy" id="313628"/>
    <lineage>
        <taxon>Bacteria</taxon>
        <taxon>Pseudomonadati</taxon>
        <taxon>Lentisphaerota</taxon>
        <taxon>Lentisphaeria</taxon>
        <taxon>Lentisphaerales</taxon>
        <taxon>Lentisphaeraceae</taxon>
        <taxon>Lentisphaera</taxon>
    </lineage>
</organism>
<gene>
    <name evidence="1" type="ORF">LNTAR_23189</name>
</gene>
<protein>
    <submittedName>
        <fullName evidence="1">Uncharacterized protein</fullName>
    </submittedName>
</protein>
<reference evidence="1 2" key="1">
    <citation type="journal article" date="2010" name="J. Bacteriol.">
        <title>Genome sequence of Lentisphaera araneosa HTCC2155T, the type species of the order Lentisphaerales in the phylum Lentisphaerae.</title>
        <authorList>
            <person name="Thrash J.C."/>
            <person name="Cho J.C."/>
            <person name="Vergin K.L."/>
            <person name="Morris R.M."/>
            <person name="Giovannoni S.J."/>
        </authorList>
    </citation>
    <scope>NUCLEOTIDE SEQUENCE [LARGE SCALE GENOMIC DNA]</scope>
    <source>
        <strain evidence="1 2">HTCC2155</strain>
    </source>
</reference>
<evidence type="ECO:0000313" key="1">
    <source>
        <dbReference type="EMBL" id="EDM29346.1"/>
    </source>
</evidence>
<proteinExistence type="predicted"/>
<dbReference type="Proteomes" id="UP000004947">
    <property type="component" value="Unassembled WGS sequence"/>
</dbReference>
<dbReference type="AlphaFoldDB" id="A6DGM9"/>
<dbReference type="STRING" id="313628.LNTAR_23189"/>
<name>A6DGM9_9BACT</name>
<keyword evidence="2" id="KW-1185">Reference proteome</keyword>
<dbReference type="EMBL" id="ABCK01000002">
    <property type="protein sequence ID" value="EDM29346.1"/>
    <property type="molecule type" value="Genomic_DNA"/>
</dbReference>
<evidence type="ECO:0000313" key="2">
    <source>
        <dbReference type="Proteomes" id="UP000004947"/>
    </source>
</evidence>